<sequence>MIDRLYIPGDCMDVDFWLLGLVDDEQDGRMRKAWVFSARLRYSRKAYRTIVFSQHQDSFLACHIEAFEWFGGVPATVVLDNLKAGIVKASWEDPLVTRAYHALAEQYGFTISACRPSTPKHKGGVENDMHYLKRSFWPEIRAREAQKGHAVPRLAKVVAYLSEWNATVSEVRLVAKVGKTVTALFAEEKPYLQPLPSTRWEPERWAFATVQADWQIQFDKAFYSVPYRFIGQRVLVQATRTTVRIFHESDEIAVHERAEHHWQHRVVVDHGPPQAAEYLATSTKGLLMAAETIGPATGRFAKAIYADRAVDSIRPLWALVHLSERYPCDAIEQQAERLLAYGLASYTSLKNELKFAKEKATRFSPSFRFARDPAYYRDAAGVCHG</sequence>
<dbReference type="GO" id="GO:0015074">
    <property type="term" value="P:DNA integration"/>
    <property type="evidence" value="ECO:0007669"/>
    <property type="project" value="InterPro"/>
</dbReference>
<reference evidence="3" key="1">
    <citation type="submission" date="2017-02" db="EMBL/GenBank/DDBJ databases">
        <authorList>
            <person name="Regsiter A."/>
            <person name="William W."/>
        </authorList>
    </citation>
    <scope>NUCLEOTIDE SEQUENCE</scope>
    <source>
        <strain evidence="3">Bib</strain>
    </source>
</reference>
<feature type="domain" description="Integrase catalytic" evidence="2">
    <location>
        <begin position="4"/>
        <end position="189"/>
    </location>
</feature>
<dbReference type="SUPFAM" id="SSF53098">
    <property type="entry name" value="Ribonuclease H-like"/>
    <property type="match status" value="1"/>
</dbReference>
<gene>
    <name evidence="3" type="ORF">SPIROBIBN47_90048</name>
</gene>
<dbReference type="PANTHER" id="PTHR35004:SF8">
    <property type="entry name" value="TRANSPOSASE RV3428C-RELATED"/>
    <property type="match status" value="1"/>
</dbReference>
<dbReference type="InterPro" id="IPR054353">
    <property type="entry name" value="IstA-like_C"/>
</dbReference>
<dbReference type="NCBIfam" id="NF033546">
    <property type="entry name" value="transpos_IS21"/>
    <property type="match status" value="1"/>
</dbReference>
<dbReference type="Gene3D" id="3.30.420.10">
    <property type="entry name" value="Ribonuclease H-like superfamily/Ribonuclease H"/>
    <property type="match status" value="1"/>
</dbReference>
<dbReference type="GO" id="GO:0003676">
    <property type="term" value="F:nucleic acid binding"/>
    <property type="evidence" value="ECO:0007669"/>
    <property type="project" value="InterPro"/>
</dbReference>
<dbReference type="Pfam" id="PF22483">
    <property type="entry name" value="Mu-transpos_C_2"/>
    <property type="match status" value="1"/>
</dbReference>
<proteinExistence type="inferred from homology"/>
<evidence type="ECO:0000256" key="1">
    <source>
        <dbReference type="ARBA" id="ARBA00009277"/>
    </source>
</evidence>
<dbReference type="InterPro" id="IPR001584">
    <property type="entry name" value="Integrase_cat-core"/>
</dbReference>
<organism evidence="3">
    <name type="scientific">uncultured spirochete</name>
    <dbReference type="NCBI Taxonomy" id="156406"/>
    <lineage>
        <taxon>Bacteria</taxon>
        <taxon>Pseudomonadati</taxon>
        <taxon>Spirochaetota</taxon>
        <taxon>Spirochaetia</taxon>
        <taxon>Spirochaetales</taxon>
        <taxon>environmental samples</taxon>
    </lineage>
</organism>
<dbReference type="EMBL" id="FWDM01000041">
    <property type="protein sequence ID" value="SLM15980.1"/>
    <property type="molecule type" value="Genomic_DNA"/>
</dbReference>
<name>A0A3P3XM31_9SPIR</name>
<comment type="similarity">
    <text evidence="1">Belongs to the transposase IS21/IS408/IS1162 family.</text>
</comment>
<dbReference type="InterPro" id="IPR036397">
    <property type="entry name" value="RNaseH_sf"/>
</dbReference>
<dbReference type="PANTHER" id="PTHR35004">
    <property type="entry name" value="TRANSPOSASE RV3428C-RELATED"/>
    <property type="match status" value="1"/>
</dbReference>
<evidence type="ECO:0000313" key="3">
    <source>
        <dbReference type="EMBL" id="SLM15980.1"/>
    </source>
</evidence>
<evidence type="ECO:0000259" key="2">
    <source>
        <dbReference type="PROSITE" id="PS50994"/>
    </source>
</evidence>
<protein>
    <submittedName>
        <fullName evidence="3">Transposase</fullName>
    </submittedName>
</protein>
<accession>A0A3P3XM31</accession>
<dbReference type="InterPro" id="IPR012337">
    <property type="entry name" value="RNaseH-like_sf"/>
</dbReference>
<dbReference type="PROSITE" id="PS50994">
    <property type="entry name" value="INTEGRASE"/>
    <property type="match status" value="1"/>
</dbReference>
<dbReference type="AlphaFoldDB" id="A0A3P3XM31"/>
<dbReference type="Pfam" id="PF00665">
    <property type="entry name" value="rve"/>
    <property type="match status" value="1"/>
</dbReference>